<dbReference type="PANTHER" id="PTHR10742">
    <property type="entry name" value="FLAVIN MONOAMINE OXIDASE"/>
    <property type="match status" value="1"/>
</dbReference>
<reference evidence="3" key="1">
    <citation type="submission" date="2023-06" db="EMBL/GenBank/DDBJ databases">
        <title>Genome-scale phylogeny and comparative genomics of the fungal order Sordariales.</title>
        <authorList>
            <consortium name="Lawrence Berkeley National Laboratory"/>
            <person name="Hensen N."/>
            <person name="Bonometti L."/>
            <person name="Westerberg I."/>
            <person name="Brannstrom I.O."/>
            <person name="Guillou S."/>
            <person name="Cros-Aarteil S."/>
            <person name="Calhoun S."/>
            <person name="Haridas S."/>
            <person name="Kuo A."/>
            <person name="Mondo S."/>
            <person name="Pangilinan J."/>
            <person name="Riley R."/>
            <person name="Labutti K."/>
            <person name="Andreopoulos B."/>
            <person name="Lipzen A."/>
            <person name="Chen C."/>
            <person name="Yanf M."/>
            <person name="Daum C."/>
            <person name="Ng V."/>
            <person name="Clum A."/>
            <person name="Steindorff A."/>
            <person name="Ohm R."/>
            <person name="Martin F."/>
            <person name="Silar P."/>
            <person name="Natvig D."/>
            <person name="Lalanne C."/>
            <person name="Gautier V."/>
            <person name="Ament-Velasquez S.L."/>
            <person name="Kruys A."/>
            <person name="Hutchinson M.I."/>
            <person name="Powell A.J."/>
            <person name="Barry K."/>
            <person name="Miller A.N."/>
            <person name="Grigoriev I.V."/>
            <person name="Debuchy R."/>
            <person name="Gladieux P."/>
            <person name="Thoren M.H."/>
            <person name="Johannesson H."/>
        </authorList>
    </citation>
    <scope>NUCLEOTIDE SEQUENCE</scope>
    <source>
        <strain evidence="3">CBS 606.72</strain>
    </source>
</reference>
<dbReference type="Gene3D" id="3.50.50.60">
    <property type="entry name" value="FAD/NAD(P)-binding domain"/>
    <property type="match status" value="1"/>
</dbReference>
<accession>A0AA39WRE7</accession>
<gene>
    <name evidence="3" type="ORF">B0T14DRAFT_496787</name>
</gene>
<feature type="domain" description="Amine oxidase" evidence="2">
    <location>
        <begin position="174"/>
        <end position="661"/>
    </location>
</feature>
<proteinExistence type="predicted"/>
<dbReference type="InterPro" id="IPR036188">
    <property type="entry name" value="FAD/NAD-bd_sf"/>
</dbReference>
<evidence type="ECO:0000256" key="1">
    <source>
        <dbReference type="SAM" id="SignalP"/>
    </source>
</evidence>
<keyword evidence="1" id="KW-0732">Signal</keyword>
<dbReference type="EMBL" id="JAULSU010000004">
    <property type="protein sequence ID" value="KAK0620207.1"/>
    <property type="molecule type" value="Genomic_DNA"/>
</dbReference>
<dbReference type="Gene3D" id="3.90.660.10">
    <property type="match status" value="1"/>
</dbReference>
<organism evidence="3 4">
    <name type="scientific">Immersiella caudata</name>
    <dbReference type="NCBI Taxonomy" id="314043"/>
    <lineage>
        <taxon>Eukaryota</taxon>
        <taxon>Fungi</taxon>
        <taxon>Dikarya</taxon>
        <taxon>Ascomycota</taxon>
        <taxon>Pezizomycotina</taxon>
        <taxon>Sordariomycetes</taxon>
        <taxon>Sordariomycetidae</taxon>
        <taxon>Sordariales</taxon>
        <taxon>Lasiosphaeriaceae</taxon>
        <taxon>Immersiella</taxon>
    </lineage>
</organism>
<evidence type="ECO:0000313" key="4">
    <source>
        <dbReference type="Proteomes" id="UP001175000"/>
    </source>
</evidence>
<evidence type="ECO:0000259" key="2">
    <source>
        <dbReference type="Pfam" id="PF01593"/>
    </source>
</evidence>
<dbReference type="PANTHER" id="PTHR10742:SF382">
    <property type="entry name" value="AMINE OXIDASE DOMAIN-CONTAINING PROTEIN"/>
    <property type="match status" value="1"/>
</dbReference>
<dbReference type="InterPro" id="IPR050281">
    <property type="entry name" value="Flavin_monoamine_oxidase"/>
</dbReference>
<dbReference type="SUPFAM" id="SSF54373">
    <property type="entry name" value="FAD-linked reductases, C-terminal domain"/>
    <property type="match status" value="1"/>
</dbReference>
<dbReference type="PRINTS" id="PR00420">
    <property type="entry name" value="RNGMNOXGNASE"/>
</dbReference>
<protein>
    <submittedName>
        <fullName evidence="3">L-amino-acid oxidase-like protein</fullName>
    </submittedName>
</protein>
<dbReference type="Gene3D" id="1.20.1440.240">
    <property type="match status" value="1"/>
</dbReference>
<name>A0AA39WRE7_9PEZI</name>
<dbReference type="GO" id="GO:0009063">
    <property type="term" value="P:amino acid catabolic process"/>
    <property type="evidence" value="ECO:0007669"/>
    <property type="project" value="TreeGrafter"/>
</dbReference>
<dbReference type="Pfam" id="PF01593">
    <property type="entry name" value="Amino_oxidase"/>
    <property type="match status" value="1"/>
</dbReference>
<feature type="signal peptide" evidence="1">
    <location>
        <begin position="1"/>
        <end position="18"/>
    </location>
</feature>
<keyword evidence="4" id="KW-1185">Reference proteome</keyword>
<dbReference type="Proteomes" id="UP001175000">
    <property type="component" value="Unassembled WGS sequence"/>
</dbReference>
<dbReference type="GO" id="GO:0001716">
    <property type="term" value="F:L-amino-acid oxidase activity"/>
    <property type="evidence" value="ECO:0007669"/>
    <property type="project" value="TreeGrafter"/>
</dbReference>
<dbReference type="SUPFAM" id="SSF51905">
    <property type="entry name" value="FAD/NAD(P)-binding domain"/>
    <property type="match status" value="1"/>
</dbReference>
<evidence type="ECO:0000313" key="3">
    <source>
        <dbReference type="EMBL" id="KAK0620207.1"/>
    </source>
</evidence>
<dbReference type="InterPro" id="IPR002937">
    <property type="entry name" value="Amino_oxidase"/>
</dbReference>
<dbReference type="AlphaFoldDB" id="A0AA39WRE7"/>
<sequence length="690" mass="75568">MANRTLAIIALAAALVAAAPPDSLPVKLETRLKVTSRLSNIHISHSKAIAKPLTITYGSCTAGSRHDAHHAVTKAEARLRTGSRLVWILPEGIESGGCLSAWDDEDVLHGRSEPQIFGARQLRRRAAIPMTENTGIDVLGPWFDGVALLKDNEPSIVDVAAAKSKSVAIVGAGMSGLMTYLILAQAGLTNISIIEATQRLGGRVRTEYLSGGPFDYSYQEMGPMRFPNTYRDPATNQTLNISDHQLVFALAAEMNKLNAGSKNLSVDFIPWIQWNTNGLVDRGGFRLDAGLPPTVAQLAANASLNPYALPPVLDAETQALQAAVAPFVSNSTFATEMAKNMFKAHKQWIINGLGGLGGDNWSEFAFMANYLNGTLNSTYLLGASAADSFWEHLTAVMYFSASSFRTIDGGLNRLPLSFHPHVENITTFGRKVERISLTAATNDKPASVHLHWRDTNLPKQPLQSSTHDYAVISAPFSVVRRWRLPHSLPVTLANAINNLPYMTGCKVALEFRTRFWEQFANPILGGCSTTTDTPGIGEICYPSYNLNSTTEQPSSILASWSAGDWGLRWVSVPEEEHVKYVFDTMVEIHGDVVRETYTGNYRRKCWLLDEGESGGWAHPSVGQHRVYMPEYFKTHGGLIFVGEHTSYTQAWVASALESGIRGGVQLLLELGLVDEAKMAVQKWMARWIDV</sequence>
<feature type="chain" id="PRO_5041327876" evidence="1">
    <location>
        <begin position="19"/>
        <end position="690"/>
    </location>
</feature>
<comment type="caution">
    <text evidence="3">The sequence shown here is derived from an EMBL/GenBank/DDBJ whole genome shotgun (WGS) entry which is preliminary data.</text>
</comment>